<evidence type="ECO:0000256" key="7">
    <source>
        <dbReference type="ARBA" id="ARBA00022840"/>
    </source>
</evidence>
<proteinExistence type="inferred from homology"/>
<dbReference type="GO" id="GO:0005829">
    <property type="term" value="C:cytosol"/>
    <property type="evidence" value="ECO:0007669"/>
    <property type="project" value="TreeGrafter"/>
</dbReference>
<dbReference type="InterPro" id="IPR003593">
    <property type="entry name" value="AAA+_ATPase"/>
</dbReference>
<keyword evidence="7 11" id="KW-0067">ATP-binding</keyword>
<comment type="function">
    <text evidence="13">DNA-dependent ATPase involved in processing of recombination intermediates, plays a role in repairing DNA breaks. Stimulates the branch migration of RecA-mediated strand transfer reactions, allowing the 3' invading strand to extend heteroduplex DNA faster. Binds ssDNA in the presence of ADP but not other nucleotides, has ATPase activity that is stimulated by ssDNA and various branched DNA structures, but inhibited by SSB. Does not have RecA's homology-searching function.</text>
</comment>
<dbReference type="FunFam" id="3.40.50.300:FF:000050">
    <property type="entry name" value="DNA repair protein RadA"/>
    <property type="match status" value="1"/>
</dbReference>
<dbReference type="PATRIC" id="fig|85874.4.peg.625"/>
<dbReference type="InterPro" id="IPR027417">
    <property type="entry name" value="P-loop_NTPase"/>
</dbReference>
<evidence type="ECO:0000259" key="14">
    <source>
        <dbReference type="PROSITE" id="PS50162"/>
    </source>
</evidence>
<keyword evidence="6 13" id="KW-0862">Zinc</keyword>
<dbReference type="Gene3D" id="3.30.230.10">
    <property type="match status" value="1"/>
</dbReference>
<evidence type="ECO:0000256" key="5">
    <source>
        <dbReference type="ARBA" id="ARBA00022801"/>
    </source>
</evidence>
<comment type="function">
    <text evidence="11">Plays a role in repairing double-strand DNA breaks, probably involving stabilizing or processing branched DNA or blocked replication forks.</text>
</comment>
<evidence type="ECO:0000256" key="12">
    <source>
        <dbReference type="NCBIfam" id="TIGR00416"/>
    </source>
</evidence>
<dbReference type="PANTHER" id="PTHR32472">
    <property type="entry name" value="DNA REPAIR PROTEIN RADA"/>
    <property type="match status" value="1"/>
</dbReference>
<feature type="binding site" evidence="11">
    <location>
        <begin position="95"/>
        <end position="102"/>
    </location>
    <ligand>
        <name>ATP</name>
        <dbReference type="ChEBI" id="CHEBI:30616"/>
    </ligand>
</feature>
<evidence type="ECO:0000256" key="3">
    <source>
        <dbReference type="ARBA" id="ARBA00022763"/>
    </source>
</evidence>
<dbReference type="PRINTS" id="PR01874">
    <property type="entry name" value="DNAREPAIRADA"/>
</dbReference>
<dbReference type="InterPro" id="IPR008269">
    <property type="entry name" value="Lon_proteolytic"/>
</dbReference>
<dbReference type="InterPro" id="IPR014721">
    <property type="entry name" value="Ribsml_uS5_D2-typ_fold_subgr"/>
</dbReference>
<keyword evidence="8 11" id="KW-0346">Stress response</keyword>
<dbReference type="SUPFAM" id="SSF52540">
    <property type="entry name" value="P-loop containing nucleoside triphosphate hydrolases"/>
    <property type="match status" value="1"/>
</dbReference>
<reference evidence="16" key="1">
    <citation type="journal article" date="2015" name="MBio">
        <title>Genome-Resolved Metagenomic Analysis Reveals Roles for Candidate Phyla and Other Microbial Community Members in Biogeochemical Transformations in Oil Reservoirs.</title>
        <authorList>
            <person name="Hu P."/>
            <person name="Tom L."/>
            <person name="Singh A."/>
            <person name="Thomas B.C."/>
            <person name="Baker B.J."/>
            <person name="Piceno Y.M."/>
            <person name="Andersen G.L."/>
            <person name="Banfield J.F."/>
        </authorList>
    </citation>
    <scope>NUCLEOTIDE SEQUENCE [LARGE SCALE GENOMIC DNA]</scope>
</reference>
<feature type="short sequence motif" description="RadA KNRFG motif" evidence="11">
    <location>
        <begin position="252"/>
        <end position="256"/>
    </location>
</feature>
<keyword evidence="4 13" id="KW-0863">Zinc-finger</keyword>
<dbReference type="SMART" id="SM00382">
    <property type="entry name" value="AAA"/>
    <property type="match status" value="1"/>
</dbReference>
<dbReference type="PROSITE" id="PS50162">
    <property type="entry name" value="RECA_2"/>
    <property type="match status" value="1"/>
</dbReference>
<protein>
    <recommendedName>
        <fullName evidence="11 12">DNA repair protein RadA</fullName>
    </recommendedName>
</protein>
<dbReference type="NCBIfam" id="TIGR00416">
    <property type="entry name" value="sms"/>
    <property type="match status" value="1"/>
</dbReference>
<evidence type="ECO:0000256" key="9">
    <source>
        <dbReference type="ARBA" id="ARBA00023125"/>
    </source>
</evidence>
<evidence type="ECO:0000256" key="8">
    <source>
        <dbReference type="ARBA" id="ARBA00023016"/>
    </source>
</evidence>
<evidence type="ECO:0000256" key="6">
    <source>
        <dbReference type="ARBA" id="ARBA00022833"/>
    </source>
</evidence>
<evidence type="ECO:0000256" key="4">
    <source>
        <dbReference type="ARBA" id="ARBA00022771"/>
    </source>
</evidence>
<evidence type="ECO:0000313" key="16">
    <source>
        <dbReference type="Proteomes" id="UP000053326"/>
    </source>
</evidence>
<dbReference type="SUPFAM" id="SSF54211">
    <property type="entry name" value="Ribosomal protein S5 domain 2-like"/>
    <property type="match status" value="1"/>
</dbReference>
<dbReference type="CDD" id="cd01121">
    <property type="entry name" value="RadA_SMS_N"/>
    <property type="match status" value="1"/>
</dbReference>
<feature type="domain" description="RecA family profile 1" evidence="14">
    <location>
        <begin position="66"/>
        <end position="215"/>
    </location>
</feature>
<evidence type="ECO:0000256" key="11">
    <source>
        <dbReference type="HAMAP-Rule" id="MF_01498"/>
    </source>
</evidence>
<evidence type="ECO:0000256" key="2">
    <source>
        <dbReference type="ARBA" id="ARBA00022741"/>
    </source>
</evidence>
<dbReference type="EMBL" id="LGFO01000166">
    <property type="protein sequence ID" value="KUK36093.1"/>
    <property type="molecule type" value="Genomic_DNA"/>
</dbReference>
<comment type="caution">
    <text evidence="15">The sequence shown here is derived from an EMBL/GenBank/DDBJ whole genome shotgun (WGS) entry which is preliminary data.</text>
</comment>
<dbReference type="InterPro" id="IPR020568">
    <property type="entry name" value="Ribosomal_Su5_D2-typ_SF"/>
</dbReference>
<dbReference type="GO" id="GO:0003684">
    <property type="term" value="F:damaged DNA binding"/>
    <property type="evidence" value="ECO:0007669"/>
    <property type="project" value="InterPro"/>
</dbReference>
<keyword evidence="9 11" id="KW-0238">DNA-binding</keyword>
<evidence type="ECO:0000256" key="10">
    <source>
        <dbReference type="ARBA" id="ARBA00023204"/>
    </source>
</evidence>
<dbReference type="PANTHER" id="PTHR32472:SF10">
    <property type="entry name" value="DNA REPAIR PROTEIN RADA-LIKE PROTEIN"/>
    <property type="match status" value="1"/>
</dbReference>
<keyword evidence="1 11" id="KW-0479">Metal-binding</keyword>
<dbReference type="GO" id="GO:0140664">
    <property type="term" value="F:ATP-dependent DNA damage sensor activity"/>
    <property type="evidence" value="ECO:0007669"/>
    <property type="project" value="InterPro"/>
</dbReference>
<dbReference type="Pfam" id="PF05362">
    <property type="entry name" value="Lon_C"/>
    <property type="match status" value="1"/>
</dbReference>
<evidence type="ECO:0000313" key="15">
    <source>
        <dbReference type="EMBL" id="KUK36093.1"/>
    </source>
</evidence>
<evidence type="ECO:0000256" key="1">
    <source>
        <dbReference type="ARBA" id="ARBA00022723"/>
    </source>
</evidence>
<dbReference type="GO" id="GO:0004252">
    <property type="term" value="F:serine-type endopeptidase activity"/>
    <property type="evidence" value="ECO:0007669"/>
    <property type="project" value="InterPro"/>
</dbReference>
<sequence length="456" mass="48811">MGRTKTVFFCGECGYEAGKWLGRCPACGAWNSFCEAPGRQKRQGFSFLPAARQAPEPLTTAAPDAVEERLPGRFGELDRVLGGGIVPGSVALLGGAPGIGKSTLLLQLAAQAAERHGIVLYVSGEESRRQVQMRARRLKLSSERLYFLAETDLEGICRAVEELSPVLLIIDSIQTTFHPDLPLAAGSVGQLCRCTAELVRLAKSRNIACFLVGHVTKEGNLAGPRVLEHMVDVVLSFEGERHQNLRLLRAVKNRFGATDEVAVFAMGEGGLEEVENPSAIFLAGRSGGVPGSVVVAALEGTRPILVEIQALVCPAAYGSPRRAATGVDYNRVVLIAAVLEKRVGLALAGQDIYVGVVGGLRIGEPAADLGIALALASSYRNAAVDREMVVAGEIGLTGEVRAVGYMDQRLKEAARLGFRRVLVPWRNLDLQKKYPDLEFTGVKTVRDALDQAICQC</sequence>
<dbReference type="GO" id="GO:0000725">
    <property type="term" value="P:recombinational repair"/>
    <property type="evidence" value="ECO:0007669"/>
    <property type="project" value="UniProtKB-UniRule"/>
</dbReference>
<dbReference type="GO" id="GO:0008270">
    <property type="term" value="F:zinc ion binding"/>
    <property type="evidence" value="ECO:0007669"/>
    <property type="project" value="UniProtKB-KW"/>
</dbReference>
<feature type="region of interest" description="Lon-protease-like" evidence="11">
    <location>
        <begin position="351"/>
        <end position="456"/>
    </location>
</feature>
<dbReference type="Proteomes" id="UP000053326">
    <property type="component" value="Unassembled WGS sequence"/>
</dbReference>
<gene>
    <name evidence="11" type="primary">radA</name>
    <name evidence="15" type="ORF">XD66_1202</name>
</gene>
<dbReference type="Pfam" id="PF18073">
    <property type="entry name" value="Zn_ribbon_LapB"/>
    <property type="match status" value="1"/>
</dbReference>
<dbReference type="Pfam" id="PF13481">
    <property type="entry name" value="AAA_25"/>
    <property type="match status" value="1"/>
</dbReference>
<dbReference type="GO" id="GO:0006508">
    <property type="term" value="P:proteolysis"/>
    <property type="evidence" value="ECO:0007669"/>
    <property type="project" value="InterPro"/>
</dbReference>
<evidence type="ECO:0000256" key="13">
    <source>
        <dbReference type="RuleBase" id="RU003555"/>
    </source>
</evidence>
<dbReference type="Gene3D" id="3.40.50.300">
    <property type="entry name" value="P-loop containing nucleotide triphosphate hydrolases"/>
    <property type="match status" value="1"/>
</dbReference>
<dbReference type="InterPro" id="IPR041166">
    <property type="entry name" value="Rubredoxin_2"/>
</dbReference>
<dbReference type="InterPro" id="IPR004504">
    <property type="entry name" value="DNA_repair_RadA"/>
</dbReference>
<organism evidence="15 16">
    <name type="scientific">Thermacetogenium phaeum</name>
    <dbReference type="NCBI Taxonomy" id="85874"/>
    <lineage>
        <taxon>Bacteria</taxon>
        <taxon>Bacillati</taxon>
        <taxon>Bacillota</taxon>
        <taxon>Clostridia</taxon>
        <taxon>Thermoanaerobacterales</taxon>
        <taxon>Thermoanaerobacteraceae</taxon>
        <taxon>Thermacetogenium</taxon>
    </lineage>
</organism>
<dbReference type="AlphaFoldDB" id="A0A101FFI6"/>
<keyword evidence="5" id="KW-0378">Hydrolase</keyword>
<keyword evidence="2 11" id="KW-0547">Nucleotide-binding</keyword>
<name>A0A101FFI6_9THEO</name>
<dbReference type="GO" id="GO:0005524">
    <property type="term" value="F:ATP binding"/>
    <property type="evidence" value="ECO:0007669"/>
    <property type="project" value="UniProtKB-UniRule"/>
</dbReference>
<dbReference type="GO" id="GO:0004176">
    <property type="term" value="F:ATP-dependent peptidase activity"/>
    <property type="evidence" value="ECO:0007669"/>
    <property type="project" value="InterPro"/>
</dbReference>
<accession>A0A101FFI6</accession>
<dbReference type="HAMAP" id="MF_01498">
    <property type="entry name" value="RadA_bact"/>
    <property type="match status" value="1"/>
</dbReference>
<comment type="domain">
    <text evidence="11">The middle region has homology to RecA with ATPase motifs including the RadA KNRFG motif, while the C-terminus is homologous to Lon protease.</text>
</comment>
<keyword evidence="10 11" id="KW-0234">DNA repair</keyword>
<dbReference type="InterPro" id="IPR020588">
    <property type="entry name" value="RecA_ATP-bd"/>
</dbReference>
<comment type="similarity">
    <text evidence="11 13">Belongs to the RecA family. RadA subfamily.</text>
</comment>
<keyword evidence="3 11" id="KW-0227">DNA damage</keyword>